<proteinExistence type="inferred from homology"/>
<accession>A0A9K3LGQ4</accession>
<comment type="caution">
    <text evidence="11">The sequence shown here is derived from an EMBL/GenBank/DDBJ whole genome shotgun (WGS) entry which is preliminary data.</text>
</comment>
<dbReference type="InterPro" id="IPR019821">
    <property type="entry name" value="Kinesin_motor_CS"/>
</dbReference>
<dbReference type="OrthoDB" id="3176171at2759"/>
<keyword evidence="2" id="KW-0963">Cytoplasm</keyword>
<dbReference type="GO" id="GO:0007052">
    <property type="term" value="P:mitotic spindle organization"/>
    <property type="evidence" value="ECO:0007669"/>
    <property type="project" value="TreeGrafter"/>
</dbReference>
<dbReference type="GO" id="GO:0008017">
    <property type="term" value="F:microtubule binding"/>
    <property type="evidence" value="ECO:0007669"/>
    <property type="project" value="InterPro"/>
</dbReference>
<feature type="compositionally biased region" description="Basic and acidic residues" evidence="9">
    <location>
        <begin position="485"/>
        <end position="497"/>
    </location>
</feature>
<evidence type="ECO:0000256" key="2">
    <source>
        <dbReference type="ARBA" id="ARBA00022490"/>
    </source>
</evidence>
<dbReference type="PROSITE" id="PS50067">
    <property type="entry name" value="KINESIN_MOTOR_2"/>
    <property type="match status" value="1"/>
</dbReference>
<dbReference type="GO" id="GO:0005737">
    <property type="term" value="C:cytoplasm"/>
    <property type="evidence" value="ECO:0007669"/>
    <property type="project" value="UniProtKB-SubCell"/>
</dbReference>
<dbReference type="PANTHER" id="PTHR47969">
    <property type="entry name" value="CHROMOSOME-ASSOCIATED KINESIN KIF4A-RELATED"/>
    <property type="match status" value="1"/>
</dbReference>
<dbReference type="InterPro" id="IPR001752">
    <property type="entry name" value="Kinesin_motor_dom"/>
</dbReference>
<evidence type="ECO:0000256" key="5">
    <source>
        <dbReference type="ARBA" id="ARBA00023054"/>
    </source>
</evidence>
<comment type="subcellular location">
    <subcellularLocation>
        <location evidence="1">Cytoplasm</location>
    </subcellularLocation>
</comment>
<dbReference type="GO" id="GO:0005874">
    <property type="term" value="C:microtubule"/>
    <property type="evidence" value="ECO:0007669"/>
    <property type="project" value="UniProtKB-KW"/>
</dbReference>
<evidence type="ECO:0000256" key="6">
    <source>
        <dbReference type="PROSITE-ProRule" id="PRU00283"/>
    </source>
</evidence>
<dbReference type="PROSITE" id="PS00411">
    <property type="entry name" value="KINESIN_MOTOR_1"/>
    <property type="match status" value="1"/>
</dbReference>
<dbReference type="GO" id="GO:0005524">
    <property type="term" value="F:ATP binding"/>
    <property type="evidence" value="ECO:0007669"/>
    <property type="project" value="UniProtKB-UniRule"/>
</dbReference>
<dbReference type="GO" id="GO:0003777">
    <property type="term" value="F:microtubule motor activity"/>
    <property type="evidence" value="ECO:0007669"/>
    <property type="project" value="InterPro"/>
</dbReference>
<feature type="coiled-coil region" evidence="8">
    <location>
        <begin position="397"/>
        <end position="431"/>
    </location>
</feature>
<evidence type="ECO:0000256" key="1">
    <source>
        <dbReference type="ARBA" id="ARBA00004496"/>
    </source>
</evidence>
<dbReference type="InterPro" id="IPR027640">
    <property type="entry name" value="Kinesin-like_fam"/>
</dbReference>
<dbReference type="EMBL" id="JAGRRH010000012">
    <property type="protein sequence ID" value="KAG7362104.1"/>
    <property type="molecule type" value="Genomic_DNA"/>
</dbReference>
<evidence type="ECO:0000313" key="12">
    <source>
        <dbReference type="Proteomes" id="UP000693970"/>
    </source>
</evidence>
<keyword evidence="6 7" id="KW-0505">Motor protein</keyword>
<evidence type="ECO:0000256" key="7">
    <source>
        <dbReference type="RuleBase" id="RU000394"/>
    </source>
</evidence>
<evidence type="ECO:0000313" key="11">
    <source>
        <dbReference type="EMBL" id="KAG7362104.1"/>
    </source>
</evidence>
<dbReference type="GO" id="GO:0051231">
    <property type="term" value="P:spindle elongation"/>
    <property type="evidence" value="ECO:0007669"/>
    <property type="project" value="TreeGrafter"/>
</dbReference>
<dbReference type="GO" id="GO:0005875">
    <property type="term" value="C:microtubule associated complex"/>
    <property type="evidence" value="ECO:0007669"/>
    <property type="project" value="TreeGrafter"/>
</dbReference>
<dbReference type="Proteomes" id="UP000693970">
    <property type="component" value="Unassembled WGS sequence"/>
</dbReference>
<keyword evidence="7" id="KW-0493">Microtubule</keyword>
<gene>
    <name evidence="11" type="ORF">IV203_025770</name>
</gene>
<organism evidence="11 12">
    <name type="scientific">Nitzschia inconspicua</name>
    <dbReference type="NCBI Taxonomy" id="303405"/>
    <lineage>
        <taxon>Eukaryota</taxon>
        <taxon>Sar</taxon>
        <taxon>Stramenopiles</taxon>
        <taxon>Ochrophyta</taxon>
        <taxon>Bacillariophyta</taxon>
        <taxon>Bacillariophyceae</taxon>
        <taxon>Bacillariophycidae</taxon>
        <taxon>Bacillariales</taxon>
        <taxon>Bacillariaceae</taxon>
        <taxon>Nitzschia</taxon>
    </lineage>
</organism>
<feature type="region of interest" description="Disordered" evidence="9">
    <location>
        <begin position="455"/>
        <end position="513"/>
    </location>
</feature>
<dbReference type="GO" id="GO:0007018">
    <property type="term" value="P:microtubule-based movement"/>
    <property type="evidence" value="ECO:0007669"/>
    <property type="project" value="InterPro"/>
</dbReference>
<feature type="coiled-coil region" evidence="8">
    <location>
        <begin position="756"/>
        <end position="808"/>
    </location>
</feature>
<comment type="similarity">
    <text evidence="6 7">Belongs to the TRAFAC class myosin-kinesin ATPase superfamily. Kinesin family.</text>
</comment>
<evidence type="ECO:0000259" key="10">
    <source>
        <dbReference type="PROSITE" id="PS50067"/>
    </source>
</evidence>
<protein>
    <recommendedName>
        <fullName evidence="7">Kinesin-like protein</fullName>
    </recommendedName>
</protein>
<keyword evidence="4 6" id="KW-0067">ATP-binding</keyword>
<reference evidence="11" key="2">
    <citation type="submission" date="2021-04" db="EMBL/GenBank/DDBJ databases">
        <authorList>
            <person name="Podell S."/>
        </authorList>
    </citation>
    <scope>NUCLEOTIDE SEQUENCE</scope>
    <source>
        <strain evidence="11">Hildebrandi</strain>
    </source>
</reference>
<feature type="compositionally biased region" description="Polar residues" evidence="9">
    <location>
        <begin position="564"/>
        <end position="574"/>
    </location>
</feature>
<feature type="binding site" evidence="6">
    <location>
        <begin position="125"/>
        <end position="132"/>
    </location>
    <ligand>
        <name>ATP</name>
        <dbReference type="ChEBI" id="CHEBI:30616"/>
    </ligand>
</feature>
<name>A0A9K3LGQ4_9STRA</name>
<evidence type="ECO:0000256" key="9">
    <source>
        <dbReference type="SAM" id="MobiDB-lite"/>
    </source>
</evidence>
<dbReference type="Pfam" id="PF00225">
    <property type="entry name" value="Kinesin"/>
    <property type="match status" value="1"/>
</dbReference>
<feature type="region of interest" description="Disordered" evidence="9">
    <location>
        <begin position="1"/>
        <end position="26"/>
    </location>
</feature>
<keyword evidence="5 8" id="KW-0175">Coiled coil</keyword>
<dbReference type="AlphaFoldDB" id="A0A9K3LGQ4"/>
<feature type="domain" description="Kinesin motor" evidence="10">
    <location>
        <begin position="32"/>
        <end position="380"/>
    </location>
</feature>
<keyword evidence="12" id="KW-1185">Reference proteome</keyword>
<evidence type="ECO:0000256" key="3">
    <source>
        <dbReference type="ARBA" id="ARBA00022741"/>
    </source>
</evidence>
<reference evidence="11" key="1">
    <citation type="journal article" date="2021" name="Sci. Rep.">
        <title>Diploid genomic architecture of Nitzschia inconspicua, an elite biomass production diatom.</title>
        <authorList>
            <person name="Oliver A."/>
            <person name="Podell S."/>
            <person name="Pinowska A."/>
            <person name="Traller J.C."/>
            <person name="Smith S.R."/>
            <person name="McClure R."/>
            <person name="Beliaev A."/>
            <person name="Bohutskyi P."/>
            <person name="Hill E.A."/>
            <person name="Rabines A."/>
            <person name="Zheng H."/>
            <person name="Allen L.Z."/>
            <person name="Kuo A."/>
            <person name="Grigoriev I.V."/>
            <person name="Allen A.E."/>
            <person name="Hazlebeck D."/>
            <person name="Allen E.E."/>
        </authorList>
    </citation>
    <scope>NUCLEOTIDE SEQUENCE</scope>
    <source>
        <strain evidence="11">Hildebrandi</strain>
    </source>
</reference>
<keyword evidence="3 6" id="KW-0547">Nucleotide-binding</keyword>
<evidence type="ECO:0000256" key="8">
    <source>
        <dbReference type="SAM" id="Coils"/>
    </source>
</evidence>
<evidence type="ECO:0000256" key="4">
    <source>
        <dbReference type="ARBA" id="ARBA00022840"/>
    </source>
</evidence>
<dbReference type="SMART" id="SM00129">
    <property type="entry name" value="KISc"/>
    <property type="match status" value="1"/>
</dbReference>
<sequence>MTAPVLRSDSNVSVKQQPDGEDQSKAVVSAANVRVVGRIRPLAKYEIENGSTPCVLKVPTIPGHTGPETLQINPKNKSETQKWFELDAVLDESCSQKEVYEKSGAHQAISEDIFQGFNCTILAYGQTGAGKTFTMGTALGAQEDDDEEYTIQESDGVIPRACHDLFQNIRDKCDGNAQVECSYMEVYNEEIRDLLSPNSTDSSQLRIRETLDGEVYVRGLESRLVTTPLDVGKLMEEANGRRVVASTKMNATSSRSHAICVLKIKGVLEDATKFEAKLTLVDLAGSEKMKKTGASGARAAEGISINKGLFVLGQVVSALAEQRPKFKRKPPFRDSKLTRLLQDSLGGNSRTIMVACCSPADFNMEETINTLRYATQARNIKNSATANVVQTISQEEAMKLKRENALLKSQVEELQETIKRLTQDVTEEELERSVSMIHHEQSLRSLNVTGLSAAMTGHETPEGSPSSVYQAYSPPSRHTLPPTPELEHPDPYEEDANKSSTQKKGGGLSLDAHFSKSSNTLHKAIENLHRGDEDISLQVDDVFDTHSYMTSPNRRRGGRRDSASVASAGTTRTYQELEEENVELEARLRLAERDIRATVHDTAIEMPALKMRVQQLEDTLNESMMIEDEANQLRQELAEAKADKESAQRAAQQLAEFMEQQKKEFGFRGDELEKKRMQYFRQHLDEKWVQFVVTILSSFKEQMRLLGDYFDMVVRVVDSPEILSMLGPSNSRKKNGGWWRGKPNEDDVQKEKELRNRLLQEHIKFFNARLVEVEDEINGRSENVDAIYEGLSREREEMELELDETEFVKDLFSKKGEHLLIHLTKLMTGPLFSVSMSPQEMHHSSMRNLSVI</sequence>
<feature type="region of interest" description="Disordered" evidence="9">
    <location>
        <begin position="547"/>
        <end position="578"/>
    </location>
</feature>
<dbReference type="PANTHER" id="PTHR47969:SF15">
    <property type="entry name" value="CHROMOSOME-ASSOCIATED KINESIN KIF4A-RELATED"/>
    <property type="match status" value="1"/>
</dbReference>